<evidence type="ECO:0000313" key="1">
    <source>
        <dbReference type="EMBL" id="RIY40552.1"/>
    </source>
</evidence>
<name>A0A3A1YQV2_9BURK</name>
<reference evidence="1 2" key="1">
    <citation type="submission" date="2017-08" db="EMBL/GenBank/DDBJ databases">
        <title>Pusillimonas indicus sp. nov., a member of the family Alcaligenaceae isolated from surface seawater.</title>
        <authorList>
            <person name="Li J."/>
        </authorList>
    </citation>
    <scope>NUCLEOTIDE SEQUENCE [LARGE SCALE GENOMIC DNA]</scope>
    <source>
        <strain evidence="1 2">L52-1-41</strain>
    </source>
</reference>
<proteinExistence type="predicted"/>
<evidence type="ECO:0000313" key="2">
    <source>
        <dbReference type="Proteomes" id="UP000266206"/>
    </source>
</evidence>
<accession>A0A3A1YQV2</accession>
<comment type="caution">
    <text evidence="1">The sequence shown here is derived from an EMBL/GenBank/DDBJ whole genome shotgun (WGS) entry which is preliminary data.</text>
</comment>
<dbReference type="OrthoDB" id="8687836at2"/>
<dbReference type="Proteomes" id="UP000266206">
    <property type="component" value="Unassembled WGS sequence"/>
</dbReference>
<dbReference type="AlphaFoldDB" id="A0A3A1YQV2"/>
<protein>
    <submittedName>
        <fullName evidence="1">Uncharacterized protein</fullName>
    </submittedName>
</protein>
<organism evidence="1 2">
    <name type="scientific">Neopusillimonas maritima</name>
    <dbReference type="NCBI Taxonomy" id="2026239"/>
    <lineage>
        <taxon>Bacteria</taxon>
        <taxon>Pseudomonadati</taxon>
        <taxon>Pseudomonadota</taxon>
        <taxon>Betaproteobacteria</taxon>
        <taxon>Burkholderiales</taxon>
        <taxon>Alcaligenaceae</taxon>
        <taxon>Neopusillimonas</taxon>
    </lineage>
</organism>
<gene>
    <name evidence="1" type="ORF">CJP73_10530</name>
</gene>
<sequence length="93" mass="10302">MKKLVEEFWGRALKIAHHYESDQLTFADLTGLVDDYSAAFHESLSGIPDSDRLACCSLLEQRLFSSANNKSHTDTVNSALAELAGSVNRIPIY</sequence>
<dbReference type="EMBL" id="NQYH01000008">
    <property type="protein sequence ID" value="RIY40552.1"/>
    <property type="molecule type" value="Genomic_DNA"/>
</dbReference>
<dbReference type="RefSeq" id="WP_114420911.1">
    <property type="nucleotide sequence ID" value="NZ_NQYH01000008.1"/>
</dbReference>